<accession>A0A5B7H110</accession>
<dbReference type="EMBL" id="VSRR010020939">
    <property type="protein sequence ID" value="MPC63536.1"/>
    <property type="molecule type" value="Genomic_DNA"/>
</dbReference>
<evidence type="ECO:0000256" key="12">
    <source>
        <dbReference type="ARBA" id="ARBA00045850"/>
    </source>
</evidence>
<comment type="cofactor">
    <cofactor evidence="1">
        <name>a divalent metal cation</name>
        <dbReference type="ChEBI" id="CHEBI:60240"/>
    </cofactor>
</comment>
<evidence type="ECO:0000256" key="8">
    <source>
        <dbReference type="ARBA" id="ARBA00022723"/>
    </source>
</evidence>
<reference evidence="14 15" key="1">
    <citation type="submission" date="2019-05" db="EMBL/GenBank/DDBJ databases">
        <title>Another draft genome of Portunus trituberculatus and its Hox gene families provides insights of decapod evolution.</title>
        <authorList>
            <person name="Jeong J.-H."/>
            <person name="Song I."/>
            <person name="Kim S."/>
            <person name="Choi T."/>
            <person name="Kim D."/>
            <person name="Ryu S."/>
            <person name="Kim W."/>
        </authorList>
    </citation>
    <scope>NUCLEOTIDE SEQUENCE [LARGE SCALE GENOMIC DNA]</scope>
    <source>
        <tissue evidence="14">Muscle</tissue>
    </source>
</reference>
<dbReference type="OrthoDB" id="6375785at2759"/>
<evidence type="ECO:0000256" key="10">
    <source>
        <dbReference type="ARBA" id="ARBA00023242"/>
    </source>
</evidence>
<evidence type="ECO:0000256" key="3">
    <source>
        <dbReference type="ARBA" id="ARBA00004496"/>
    </source>
</evidence>
<dbReference type="InterPro" id="IPR045249">
    <property type="entry name" value="HARBI1-like"/>
</dbReference>
<comment type="subcellular location">
    <subcellularLocation>
        <location evidence="3">Cytoplasm</location>
    </subcellularLocation>
    <subcellularLocation>
        <location evidence="2">Nucleus</location>
    </subcellularLocation>
</comment>
<evidence type="ECO:0000256" key="11">
    <source>
        <dbReference type="ARBA" id="ARBA00030126"/>
    </source>
</evidence>
<dbReference type="InterPro" id="IPR027806">
    <property type="entry name" value="HARBI1_dom"/>
</dbReference>
<evidence type="ECO:0000313" key="15">
    <source>
        <dbReference type="Proteomes" id="UP000324222"/>
    </source>
</evidence>
<organism evidence="14 15">
    <name type="scientific">Portunus trituberculatus</name>
    <name type="common">Swimming crab</name>
    <name type="synonym">Neptunus trituberculatus</name>
    <dbReference type="NCBI Taxonomy" id="210409"/>
    <lineage>
        <taxon>Eukaryota</taxon>
        <taxon>Metazoa</taxon>
        <taxon>Ecdysozoa</taxon>
        <taxon>Arthropoda</taxon>
        <taxon>Crustacea</taxon>
        <taxon>Multicrustacea</taxon>
        <taxon>Malacostraca</taxon>
        <taxon>Eumalacostraca</taxon>
        <taxon>Eucarida</taxon>
        <taxon>Decapoda</taxon>
        <taxon>Pleocyemata</taxon>
        <taxon>Brachyura</taxon>
        <taxon>Eubrachyura</taxon>
        <taxon>Portunoidea</taxon>
        <taxon>Portunidae</taxon>
        <taxon>Portuninae</taxon>
        <taxon>Portunus</taxon>
    </lineage>
</organism>
<dbReference type="GO" id="GO:0005634">
    <property type="term" value="C:nucleus"/>
    <property type="evidence" value="ECO:0007669"/>
    <property type="project" value="UniProtKB-SubCell"/>
</dbReference>
<dbReference type="GO" id="GO:0016787">
    <property type="term" value="F:hydrolase activity"/>
    <property type="evidence" value="ECO:0007669"/>
    <property type="project" value="UniProtKB-KW"/>
</dbReference>
<evidence type="ECO:0000256" key="7">
    <source>
        <dbReference type="ARBA" id="ARBA00022722"/>
    </source>
</evidence>
<dbReference type="PANTHER" id="PTHR22930">
    <property type="match status" value="1"/>
</dbReference>
<evidence type="ECO:0000256" key="6">
    <source>
        <dbReference type="ARBA" id="ARBA00022490"/>
    </source>
</evidence>
<comment type="similarity">
    <text evidence="4">Belongs to the HARBI1 family.</text>
</comment>
<dbReference type="Pfam" id="PF13359">
    <property type="entry name" value="DDE_Tnp_4"/>
    <property type="match status" value="1"/>
</dbReference>
<evidence type="ECO:0000256" key="4">
    <source>
        <dbReference type="ARBA" id="ARBA00006958"/>
    </source>
</evidence>
<sequence>MFPHLRDLDRIHQRAPRRILKDRMDPFHFHTQEEFVSRYRLTKQATRTVIEQMSPQLPEVQGNRGLPIPHHLQVLIALRYMATGSFQLTISDCLEVSQAAVSRCISRVSKAIAMHGRQFIKMPAHNESLQVMEEFKDIDGMPGIVGCIDCTHVVISKPPGDRSEVFRNRKGKFSINVQGVCGPQLQFFNIVTRWPGSAHDSNIFARSRLCAEMEGGAHRGILLGDAGYACRPFVFTPLRAPQMSFWCMEEEIQLCWKIHAHLLRK</sequence>
<keyword evidence="15" id="KW-1185">Reference proteome</keyword>
<evidence type="ECO:0000256" key="9">
    <source>
        <dbReference type="ARBA" id="ARBA00022801"/>
    </source>
</evidence>
<dbReference type="GO" id="GO:0004518">
    <property type="term" value="F:nuclease activity"/>
    <property type="evidence" value="ECO:0007669"/>
    <property type="project" value="UniProtKB-KW"/>
</dbReference>
<protein>
    <recommendedName>
        <fullName evidence="5">Putative nuclease HARBI1</fullName>
    </recommendedName>
    <alternativeName>
        <fullName evidence="11">Harbinger transposase-derived nuclease</fullName>
    </alternativeName>
</protein>
<evidence type="ECO:0000256" key="2">
    <source>
        <dbReference type="ARBA" id="ARBA00004123"/>
    </source>
</evidence>
<dbReference type="Proteomes" id="UP000324222">
    <property type="component" value="Unassembled WGS sequence"/>
</dbReference>
<comment type="function">
    <text evidence="12">Transposase-derived protein that may have nuclease activity. Does not have transposase activity.</text>
</comment>
<keyword evidence="8" id="KW-0479">Metal-binding</keyword>
<dbReference type="PRINTS" id="PR02086">
    <property type="entry name" value="PUTNUCHARBI1"/>
</dbReference>
<keyword evidence="7" id="KW-0540">Nuclease</keyword>
<name>A0A5B7H110_PORTR</name>
<dbReference type="GO" id="GO:0046872">
    <property type="term" value="F:metal ion binding"/>
    <property type="evidence" value="ECO:0007669"/>
    <property type="project" value="UniProtKB-KW"/>
</dbReference>
<keyword evidence="6" id="KW-0963">Cytoplasm</keyword>
<dbReference type="AlphaFoldDB" id="A0A5B7H110"/>
<feature type="domain" description="DDE Tnp4" evidence="13">
    <location>
        <begin position="148"/>
        <end position="239"/>
    </location>
</feature>
<evidence type="ECO:0000256" key="5">
    <source>
        <dbReference type="ARBA" id="ARBA00015519"/>
    </source>
</evidence>
<evidence type="ECO:0000259" key="13">
    <source>
        <dbReference type="Pfam" id="PF13359"/>
    </source>
</evidence>
<keyword evidence="9" id="KW-0378">Hydrolase</keyword>
<dbReference type="PANTHER" id="PTHR22930:SF289">
    <property type="entry name" value="DDE TNP4 DOMAIN-CONTAINING PROTEIN-RELATED"/>
    <property type="match status" value="1"/>
</dbReference>
<evidence type="ECO:0000313" key="14">
    <source>
        <dbReference type="EMBL" id="MPC63536.1"/>
    </source>
</evidence>
<gene>
    <name evidence="14" type="primary">HARBI1_0</name>
    <name evidence="14" type="ORF">E2C01_057634</name>
</gene>
<keyword evidence="10" id="KW-0539">Nucleus</keyword>
<evidence type="ECO:0000256" key="1">
    <source>
        <dbReference type="ARBA" id="ARBA00001968"/>
    </source>
</evidence>
<proteinExistence type="inferred from homology"/>
<comment type="caution">
    <text evidence="14">The sequence shown here is derived from an EMBL/GenBank/DDBJ whole genome shotgun (WGS) entry which is preliminary data.</text>
</comment>
<dbReference type="InterPro" id="IPR026103">
    <property type="entry name" value="HARBI1_animal"/>
</dbReference>
<dbReference type="GO" id="GO:0005737">
    <property type="term" value="C:cytoplasm"/>
    <property type="evidence" value="ECO:0007669"/>
    <property type="project" value="UniProtKB-SubCell"/>
</dbReference>